<feature type="region of interest" description="Disordered" evidence="1">
    <location>
        <begin position="153"/>
        <end position="176"/>
    </location>
</feature>
<evidence type="ECO:0000256" key="1">
    <source>
        <dbReference type="SAM" id="MobiDB-lite"/>
    </source>
</evidence>
<keyword evidence="3" id="KW-1185">Reference proteome</keyword>
<name>A0A448X8N5_9PLAT</name>
<reference evidence="2" key="1">
    <citation type="submission" date="2018-11" db="EMBL/GenBank/DDBJ databases">
        <authorList>
            <consortium name="Pathogen Informatics"/>
        </authorList>
    </citation>
    <scope>NUCLEOTIDE SEQUENCE</scope>
</reference>
<dbReference type="EMBL" id="CAAALY010116861">
    <property type="protein sequence ID" value="VEL30918.1"/>
    <property type="molecule type" value="Genomic_DNA"/>
</dbReference>
<proteinExistence type="predicted"/>
<accession>A0A448X8N5</accession>
<gene>
    <name evidence="2" type="ORF">PXEA_LOCUS24358</name>
</gene>
<evidence type="ECO:0000313" key="3">
    <source>
        <dbReference type="Proteomes" id="UP000784294"/>
    </source>
</evidence>
<comment type="caution">
    <text evidence="2">The sequence shown here is derived from an EMBL/GenBank/DDBJ whole genome shotgun (WGS) entry which is preliminary data.</text>
</comment>
<feature type="non-terminal residue" evidence="2">
    <location>
        <position position="1"/>
    </location>
</feature>
<evidence type="ECO:0000313" key="2">
    <source>
        <dbReference type="EMBL" id="VEL30918.1"/>
    </source>
</evidence>
<organism evidence="2 3">
    <name type="scientific">Protopolystoma xenopodis</name>
    <dbReference type="NCBI Taxonomy" id="117903"/>
    <lineage>
        <taxon>Eukaryota</taxon>
        <taxon>Metazoa</taxon>
        <taxon>Spiralia</taxon>
        <taxon>Lophotrochozoa</taxon>
        <taxon>Platyhelminthes</taxon>
        <taxon>Monogenea</taxon>
        <taxon>Polyopisthocotylea</taxon>
        <taxon>Polystomatidea</taxon>
        <taxon>Polystomatidae</taxon>
        <taxon>Protopolystoma</taxon>
    </lineage>
</organism>
<dbReference type="AlphaFoldDB" id="A0A448X8N5"/>
<protein>
    <submittedName>
        <fullName evidence="2">Uncharacterized protein</fullName>
    </submittedName>
</protein>
<dbReference type="Proteomes" id="UP000784294">
    <property type="component" value="Unassembled WGS sequence"/>
</dbReference>
<sequence>YLQYVPVLVFINKIDVLEEKIRASHSPVSLSLAAEACLHRQQQPHQPRLTQVWSTHVSRLASIAFSPSVNSSLPPFLPVISSSSTSHFIASSPCPLVVHPTNTCNSQLRSSVSARVEILPLGNCNSPTNHPKSNATATFNNTLSHLTFISSGDKSTEHQPQLSPLHVLSSSPRPSTHDVSYPLPPYALISHPLHPPLPVPSMILTSVNPALIAHYSTRAPVHPHQFHLTLLRLLVPLTLPSLLSSFPISVNPILKRSNQVLANF</sequence>